<name>A0A9P4UWV2_9PLEO</name>
<dbReference type="AlphaFoldDB" id="A0A9P4UWV2"/>
<evidence type="ECO:0000313" key="1">
    <source>
        <dbReference type="EMBL" id="KAF2727560.1"/>
    </source>
</evidence>
<organism evidence="1 2">
    <name type="scientific">Polyplosphaeria fusca</name>
    <dbReference type="NCBI Taxonomy" id="682080"/>
    <lineage>
        <taxon>Eukaryota</taxon>
        <taxon>Fungi</taxon>
        <taxon>Dikarya</taxon>
        <taxon>Ascomycota</taxon>
        <taxon>Pezizomycotina</taxon>
        <taxon>Dothideomycetes</taxon>
        <taxon>Pleosporomycetidae</taxon>
        <taxon>Pleosporales</taxon>
        <taxon>Tetraplosphaeriaceae</taxon>
        <taxon>Polyplosphaeria</taxon>
    </lineage>
</organism>
<dbReference type="Proteomes" id="UP000799444">
    <property type="component" value="Unassembled WGS sequence"/>
</dbReference>
<protein>
    <submittedName>
        <fullName evidence="1">Uncharacterized protein</fullName>
    </submittedName>
</protein>
<reference evidence="1" key="1">
    <citation type="journal article" date="2020" name="Stud. Mycol.">
        <title>101 Dothideomycetes genomes: a test case for predicting lifestyles and emergence of pathogens.</title>
        <authorList>
            <person name="Haridas S."/>
            <person name="Albert R."/>
            <person name="Binder M."/>
            <person name="Bloem J."/>
            <person name="Labutti K."/>
            <person name="Salamov A."/>
            <person name="Andreopoulos B."/>
            <person name="Baker S."/>
            <person name="Barry K."/>
            <person name="Bills G."/>
            <person name="Bluhm B."/>
            <person name="Cannon C."/>
            <person name="Castanera R."/>
            <person name="Culley D."/>
            <person name="Daum C."/>
            <person name="Ezra D."/>
            <person name="Gonzalez J."/>
            <person name="Henrissat B."/>
            <person name="Kuo A."/>
            <person name="Liang C."/>
            <person name="Lipzen A."/>
            <person name="Lutzoni F."/>
            <person name="Magnuson J."/>
            <person name="Mondo S."/>
            <person name="Nolan M."/>
            <person name="Ohm R."/>
            <person name="Pangilinan J."/>
            <person name="Park H.-J."/>
            <person name="Ramirez L."/>
            <person name="Alfaro M."/>
            <person name="Sun H."/>
            <person name="Tritt A."/>
            <person name="Yoshinaga Y."/>
            <person name="Zwiers L.-H."/>
            <person name="Turgeon B."/>
            <person name="Goodwin S."/>
            <person name="Spatafora J."/>
            <person name="Crous P."/>
            <person name="Grigoriev I."/>
        </authorList>
    </citation>
    <scope>NUCLEOTIDE SEQUENCE</scope>
    <source>
        <strain evidence="1">CBS 125425</strain>
    </source>
</reference>
<proteinExistence type="predicted"/>
<accession>A0A9P4UWV2</accession>
<comment type="caution">
    <text evidence="1">The sequence shown here is derived from an EMBL/GenBank/DDBJ whole genome shotgun (WGS) entry which is preliminary data.</text>
</comment>
<keyword evidence="2" id="KW-1185">Reference proteome</keyword>
<sequence length="248" mass="28175">MSPPAIEIVVTDIGNHTVNDESTEDGKVWLEAFRAAAEGVPGIRRACYAMSDRDPNIAMHFIDYQSHKQHNTHKDTDFGGSGIAPDLKHIMNPKGTDLYVIYPHTPDRHVLYAPEVHVVFYFGIDDAKFSELAPEWFTSIEKSDSCVGYIWGEIQPPAREDSRGNMRLGKGGVMISGWRSKEEHDRDVNKPRVREAYEAMDAAVKRKDTWGMQVNVMENSGYYHKWRRLTQTNRDNFLLAAGTHSHTL</sequence>
<evidence type="ECO:0000313" key="2">
    <source>
        <dbReference type="Proteomes" id="UP000799444"/>
    </source>
</evidence>
<gene>
    <name evidence="1" type="ORF">EJ04DRAFT_570287</name>
</gene>
<dbReference type="OrthoDB" id="4873887at2759"/>
<dbReference type="EMBL" id="ML996325">
    <property type="protein sequence ID" value="KAF2727560.1"/>
    <property type="molecule type" value="Genomic_DNA"/>
</dbReference>